<dbReference type="AlphaFoldDB" id="A0A9W9UGK2"/>
<reference evidence="1" key="1">
    <citation type="submission" date="2022-12" db="EMBL/GenBank/DDBJ databases">
        <authorList>
            <person name="Petersen C."/>
        </authorList>
    </citation>
    <scope>NUCLEOTIDE SEQUENCE</scope>
    <source>
        <strain evidence="1">IBT 35675</strain>
    </source>
</reference>
<dbReference type="Proteomes" id="UP001148299">
    <property type="component" value="Unassembled WGS sequence"/>
</dbReference>
<name>A0A9W9UGK2_PENBR</name>
<gene>
    <name evidence="1" type="ORF">N7541_009301</name>
</gene>
<dbReference type="EMBL" id="JAPZBR010000008">
    <property type="protein sequence ID" value="KAJ5340177.1"/>
    <property type="molecule type" value="Genomic_DNA"/>
</dbReference>
<comment type="caution">
    <text evidence="1">The sequence shown here is derived from an EMBL/GenBank/DDBJ whole genome shotgun (WGS) entry which is preliminary data.</text>
</comment>
<evidence type="ECO:0000313" key="1">
    <source>
        <dbReference type="EMBL" id="KAJ5340177.1"/>
    </source>
</evidence>
<organism evidence="1 2">
    <name type="scientific">Penicillium brevicompactum</name>
    <dbReference type="NCBI Taxonomy" id="5074"/>
    <lineage>
        <taxon>Eukaryota</taxon>
        <taxon>Fungi</taxon>
        <taxon>Dikarya</taxon>
        <taxon>Ascomycota</taxon>
        <taxon>Pezizomycotina</taxon>
        <taxon>Eurotiomycetes</taxon>
        <taxon>Eurotiomycetidae</taxon>
        <taxon>Eurotiales</taxon>
        <taxon>Aspergillaceae</taxon>
        <taxon>Penicillium</taxon>
    </lineage>
</organism>
<sequence length="150" mass="17288">MAKFTALLHRRQREVGFNTIHLYHSARDGWRALTTKAPSSQPTHFAATLRARNETYDKFNVKAHPIVEEGLSSCCAPSRSKCPLYIDERDWMRSTLSGRNIIFRRDELLTRLEAHASVAGFMVQTASWVNSGRPTQALWEWNKQQKRMSP</sequence>
<evidence type="ECO:0000313" key="2">
    <source>
        <dbReference type="Proteomes" id="UP001148299"/>
    </source>
</evidence>
<protein>
    <submittedName>
        <fullName evidence="1">Uncharacterized protein</fullName>
    </submittedName>
</protein>
<accession>A0A9W9UGK2</accession>
<keyword evidence="2" id="KW-1185">Reference proteome</keyword>
<reference evidence="1" key="2">
    <citation type="journal article" date="2023" name="IMA Fungus">
        <title>Comparative genomic study of the Penicillium genus elucidates a diverse pangenome and 15 lateral gene transfer events.</title>
        <authorList>
            <person name="Petersen C."/>
            <person name="Sorensen T."/>
            <person name="Nielsen M.R."/>
            <person name="Sondergaard T.E."/>
            <person name="Sorensen J.L."/>
            <person name="Fitzpatrick D.A."/>
            <person name="Frisvad J.C."/>
            <person name="Nielsen K.L."/>
        </authorList>
    </citation>
    <scope>NUCLEOTIDE SEQUENCE</scope>
    <source>
        <strain evidence="1">IBT 35675</strain>
    </source>
</reference>
<proteinExistence type="predicted"/>